<dbReference type="Proteomes" id="UP000319502">
    <property type="component" value="Unassembled WGS sequence"/>
</dbReference>
<feature type="transmembrane region" description="Helical" evidence="1">
    <location>
        <begin position="20"/>
        <end position="48"/>
    </location>
</feature>
<keyword evidence="1" id="KW-0812">Transmembrane</keyword>
<name>A0A557QSY2_9RHOO</name>
<sequence>MGHPNPIEPLMHPLLAHLLKVVAVGVAALAAVVAIPAAALSLAFGLIVGPSKDEVTRLSAPDGKVDAVLIETNGGATTSFGYEVYLVPTGTERSGEPAAVLYGAMRNENAYGVTLVWESPTSLSVRFLTTRSKALTNPRVAIDGQSVRITLKAGENDPAAPPGGMLYNLRDGH</sequence>
<comment type="caution">
    <text evidence="2">The sequence shown here is derived from an EMBL/GenBank/DDBJ whole genome shotgun (WGS) entry which is preliminary data.</text>
</comment>
<accession>A0A557QSY2</accession>
<dbReference type="OrthoDB" id="5525900at2"/>
<reference evidence="2 3" key="1">
    <citation type="submission" date="2019-07" db="EMBL/GenBank/DDBJ databases">
        <title>The pathways for chlorine oxyanion respiration interact through the shared metabolite chlorate.</title>
        <authorList>
            <person name="Barnum T.P."/>
            <person name="Cheng Y."/>
            <person name="Hill K.A."/>
            <person name="Lucas L.N."/>
            <person name="Carlson H.K."/>
            <person name="Coates J.D."/>
        </authorList>
    </citation>
    <scope>NUCLEOTIDE SEQUENCE [LARGE SCALE GENOMIC DNA]</scope>
    <source>
        <strain evidence="2 3">SFB-3</strain>
    </source>
</reference>
<evidence type="ECO:0000313" key="3">
    <source>
        <dbReference type="Proteomes" id="UP000319502"/>
    </source>
</evidence>
<evidence type="ECO:0000313" key="2">
    <source>
        <dbReference type="EMBL" id="TVO56012.1"/>
    </source>
</evidence>
<protein>
    <submittedName>
        <fullName evidence="2">Uncharacterized protein</fullName>
    </submittedName>
</protein>
<keyword evidence="1" id="KW-1133">Transmembrane helix</keyword>
<organism evidence="2 3">
    <name type="scientific">Denitromonas halophila</name>
    <dbReference type="NCBI Taxonomy" id="1629404"/>
    <lineage>
        <taxon>Bacteria</taxon>
        <taxon>Pseudomonadati</taxon>
        <taxon>Pseudomonadota</taxon>
        <taxon>Betaproteobacteria</taxon>
        <taxon>Rhodocyclales</taxon>
        <taxon>Zoogloeaceae</taxon>
        <taxon>Denitromonas</taxon>
    </lineage>
</organism>
<dbReference type="RefSeq" id="WP_144309696.1">
    <property type="nucleotide sequence ID" value="NZ_VMNK01000009.1"/>
</dbReference>
<proteinExistence type="predicted"/>
<evidence type="ECO:0000256" key="1">
    <source>
        <dbReference type="SAM" id="Phobius"/>
    </source>
</evidence>
<keyword evidence="1" id="KW-0472">Membrane</keyword>
<dbReference type="AlphaFoldDB" id="A0A557QSY2"/>
<gene>
    <name evidence="2" type="ORF">FHP91_11235</name>
</gene>
<dbReference type="EMBL" id="VMNK01000009">
    <property type="protein sequence ID" value="TVO56012.1"/>
    <property type="molecule type" value="Genomic_DNA"/>
</dbReference>
<keyword evidence="3" id="KW-1185">Reference proteome</keyword>